<dbReference type="AlphaFoldDB" id="A0A5B7G2E4"/>
<accession>A0A5B7G2E4</accession>
<sequence length="63" mass="6547">MEGRQHGTHLKQIALHTERKGAGMRPPTGGSLAPSCCATASLDRCAPLAAERIQNSVAHAVGE</sequence>
<evidence type="ECO:0000313" key="2">
    <source>
        <dbReference type="EMBL" id="MPC51635.1"/>
    </source>
</evidence>
<comment type="caution">
    <text evidence="2">The sequence shown here is derived from an EMBL/GenBank/DDBJ whole genome shotgun (WGS) entry which is preliminary data.</text>
</comment>
<dbReference type="EMBL" id="VSRR010010307">
    <property type="protein sequence ID" value="MPC51635.1"/>
    <property type="molecule type" value="Genomic_DNA"/>
</dbReference>
<keyword evidence="3" id="KW-1185">Reference proteome</keyword>
<evidence type="ECO:0000313" key="3">
    <source>
        <dbReference type="Proteomes" id="UP000324222"/>
    </source>
</evidence>
<proteinExistence type="predicted"/>
<evidence type="ECO:0000256" key="1">
    <source>
        <dbReference type="SAM" id="MobiDB-lite"/>
    </source>
</evidence>
<reference evidence="2 3" key="1">
    <citation type="submission" date="2019-05" db="EMBL/GenBank/DDBJ databases">
        <title>Another draft genome of Portunus trituberculatus and its Hox gene families provides insights of decapod evolution.</title>
        <authorList>
            <person name="Jeong J.-H."/>
            <person name="Song I."/>
            <person name="Kim S."/>
            <person name="Choi T."/>
            <person name="Kim D."/>
            <person name="Ryu S."/>
            <person name="Kim W."/>
        </authorList>
    </citation>
    <scope>NUCLEOTIDE SEQUENCE [LARGE SCALE GENOMIC DNA]</scope>
    <source>
        <tissue evidence="2">Muscle</tissue>
    </source>
</reference>
<dbReference type="Proteomes" id="UP000324222">
    <property type="component" value="Unassembled WGS sequence"/>
</dbReference>
<name>A0A5B7G2E4_PORTR</name>
<gene>
    <name evidence="2" type="ORF">E2C01_045486</name>
</gene>
<protein>
    <submittedName>
        <fullName evidence="2">Uncharacterized protein</fullName>
    </submittedName>
</protein>
<feature type="region of interest" description="Disordered" evidence="1">
    <location>
        <begin position="1"/>
        <end position="33"/>
    </location>
</feature>
<organism evidence="2 3">
    <name type="scientific">Portunus trituberculatus</name>
    <name type="common">Swimming crab</name>
    <name type="synonym">Neptunus trituberculatus</name>
    <dbReference type="NCBI Taxonomy" id="210409"/>
    <lineage>
        <taxon>Eukaryota</taxon>
        <taxon>Metazoa</taxon>
        <taxon>Ecdysozoa</taxon>
        <taxon>Arthropoda</taxon>
        <taxon>Crustacea</taxon>
        <taxon>Multicrustacea</taxon>
        <taxon>Malacostraca</taxon>
        <taxon>Eumalacostraca</taxon>
        <taxon>Eucarida</taxon>
        <taxon>Decapoda</taxon>
        <taxon>Pleocyemata</taxon>
        <taxon>Brachyura</taxon>
        <taxon>Eubrachyura</taxon>
        <taxon>Portunoidea</taxon>
        <taxon>Portunidae</taxon>
        <taxon>Portuninae</taxon>
        <taxon>Portunus</taxon>
    </lineage>
</organism>